<feature type="signal peptide" evidence="1">
    <location>
        <begin position="1"/>
        <end position="21"/>
    </location>
</feature>
<evidence type="ECO:0000256" key="1">
    <source>
        <dbReference type="SAM" id="SignalP"/>
    </source>
</evidence>
<dbReference type="InParanoid" id="A0A7R8UQX5"/>
<dbReference type="OMA" id="CTALEMK"/>
<dbReference type="AlphaFoldDB" id="A0A7R8UQX5"/>
<name>A0A7R8UQX5_HERIL</name>
<sequence length="135" mass="14340">MVKVSLFCLLVVAVISANAQGLGFFGFGGGFGFGPGVDFHNIVLQSAAAKLSAQNLPEDLQNRLTDSLARAELAYVGCENGVYWQYRRCTALEMKNALTEIKAIENELNLRNAATSAAPVESVSGNAVVEENTGK</sequence>
<dbReference type="Proteomes" id="UP000594454">
    <property type="component" value="Chromosome 3"/>
</dbReference>
<evidence type="ECO:0000313" key="2">
    <source>
        <dbReference type="EMBL" id="CAD7085000.1"/>
    </source>
</evidence>
<evidence type="ECO:0000313" key="3">
    <source>
        <dbReference type="Proteomes" id="UP000594454"/>
    </source>
</evidence>
<dbReference type="OrthoDB" id="8023940at2759"/>
<feature type="chain" id="PRO_5030944418" evidence="1">
    <location>
        <begin position="22"/>
        <end position="135"/>
    </location>
</feature>
<reference evidence="2 3" key="1">
    <citation type="submission" date="2020-11" db="EMBL/GenBank/DDBJ databases">
        <authorList>
            <person name="Wallbank WR R."/>
            <person name="Pardo Diaz C."/>
            <person name="Kozak K."/>
            <person name="Martin S."/>
            <person name="Jiggins C."/>
            <person name="Moest M."/>
            <person name="Warren A I."/>
            <person name="Generalovic N T."/>
            <person name="Byers J.R.P. K."/>
            <person name="Montejo-Kovacevich G."/>
            <person name="Yen C E."/>
        </authorList>
    </citation>
    <scope>NUCLEOTIDE SEQUENCE [LARGE SCALE GENOMIC DNA]</scope>
</reference>
<organism evidence="2 3">
    <name type="scientific">Hermetia illucens</name>
    <name type="common">Black soldier fly</name>
    <dbReference type="NCBI Taxonomy" id="343691"/>
    <lineage>
        <taxon>Eukaryota</taxon>
        <taxon>Metazoa</taxon>
        <taxon>Ecdysozoa</taxon>
        <taxon>Arthropoda</taxon>
        <taxon>Hexapoda</taxon>
        <taxon>Insecta</taxon>
        <taxon>Pterygota</taxon>
        <taxon>Neoptera</taxon>
        <taxon>Endopterygota</taxon>
        <taxon>Diptera</taxon>
        <taxon>Brachycera</taxon>
        <taxon>Stratiomyomorpha</taxon>
        <taxon>Stratiomyidae</taxon>
        <taxon>Hermetiinae</taxon>
        <taxon>Hermetia</taxon>
    </lineage>
</organism>
<proteinExistence type="predicted"/>
<protein>
    <submittedName>
        <fullName evidence="2">Uncharacterized protein</fullName>
    </submittedName>
</protein>
<keyword evidence="1" id="KW-0732">Signal</keyword>
<keyword evidence="3" id="KW-1185">Reference proteome</keyword>
<dbReference type="EMBL" id="LR899011">
    <property type="protein sequence ID" value="CAD7085000.1"/>
    <property type="molecule type" value="Genomic_DNA"/>
</dbReference>
<gene>
    <name evidence="2" type="ORF">HERILL_LOCUS7868</name>
</gene>
<accession>A0A7R8UQX5</accession>